<dbReference type="PROSITE" id="PS50043">
    <property type="entry name" value="HTH_LUXR_2"/>
    <property type="match status" value="1"/>
</dbReference>
<sequence>MHGSPGAGRSTAGDLPGSPRFVGRRAELAALAAALAGPPALVLVEGEAGIGKSRLVREALKSARADGPQPLIAVCPPFREALTLGPVVEALRQGRHSVADLRLSALAGTLRPLFPEWADSLPPPPEPLADARAARFRLLRALGELLDGFCVDVLVVEDVHWADEATLDFLMLLASRQTATLTLVLTYRPEDVELESPLLRLSSRRPPGGLVRVRLGGLPVAASAELVSSMLDDEHVSDAFAAFLHSRTEGVPLALEECVRLLRDRADLVRRGGEWIRRTLGDIAVPPTIRDAVAERVARLGPDARQVLLAAAVLTDPADDSALTAVSALPEARAAEGLREALGSGLLSEDRSGRAAFRHVLAAKVVYDTAPAAARRHAHRRAAEWLEAQGRRPVGRLARHFREAGETGRWRRYAEEAADLALASGDHLSAVTSLHALITDPGCPDAEVAPLVRKMPLHAFTGYARRDEITATLRAVLDSAALSGEERVELTAQVARLLLNGGDHAAAAAELDKVAPELIAPSYPVVWAMTALGFPVDPSWPVAVHLGWLERAERALEHASVTPAERLSLAVDRLTALLDLGEEAGATVTDGLGADSSHPPTAEHLARGALNAGNGVMKWGHYADARRRLEAAAGIAGRHEYRRLKDMATLTLIHLDWHEGHWDGLEQRLAAWLDVDGEPLMRLDARLVAARLRAVHDEEQAVAQAELGEVYEESLRRGMTDIVVEAAGALAAPALAAGRPEEALALTEEPVARLTRKGLWLWGADVAPPRVAALAATGRQEEAERLTAAFRRGVAGRRMPRQAAALRMCEAAVLAGRGDMAAAAAAWQEAALAWQALPAPYEALRCREQRAHALLAAGQPDQGCGELTAVRDGFTSLGAAGDAARTAEVLLRSGPAQRTPPWRGGRRGYGDQLSPRELEVVRLMLDGLTNREIAAALSRSHKTVAAQLNSAMRKHGVSTRTALAVRVTRDGTATAPGE</sequence>
<evidence type="ECO:0000256" key="1">
    <source>
        <dbReference type="ARBA" id="ARBA00022741"/>
    </source>
</evidence>
<dbReference type="InterPro" id="IPR016032">
    <property type="entry name" value="Sig_transdc_resp-reg_C-effctor"/>
</dbReference>
<dbReference type="GO" id="GO:0006355">
    <property type="term" value="P:regulation of DNA-templated transcription"/>
    <property type="evidence" value="ECO:0007669"/>
    <property type="project" value="InterPro"/>
</dbReference>
<evidence type="ECO:0000313" key="4">
    <source>
        <dbReference type="EMBL" id="XDQ47712.1"/>
    </source>
</evidence>
<dbReference type="InterPro" id="IPR036388">
    <property type="entry name" value="WH-like_DNA-bd_sf"/>
</dbReference>
<dbReference type="SMART" id="SM00421">
    <property type="entry name" value="HTH_LUXR"/>
    <property type="match status" value="1"/>
</dbReference>
<dbReference type="PROSITE" id="PS00622">
    <property type="entry name" value="HTH_LUXR_1"/>
    <property type="match status" value="1"/>
</dbReference>
<dbReference type="CDD" id="cd06170">
    <property type="entry name" value="LuxR_C_like"/>
    <property type="match status" value="1"/>
</dbReference>
<dbReference type="GO" id="GO:0003677">
    <property type="term" value="F:DNA binding"/>
    <property type="evidence" value="ECO:0007669"/>
    <property type="project" value="InterPro"/>
</dbReference>
<dbReference type="Pfam" id="PF13191">
    <property type="entry name" value="AAA_16"/>
    <property type="match status" value="1"/>
</dbReference>
<dbReference type="GO" id="GO:0005524">
    <property type="term" value="F:ATP binding"/>
    <property type="evidence" value="ECO:0007669"/>
    <property type="project" value="UniProtKB-KW"/>
</dbReference>
<dbReference type="GO" id="GO:0004016">
    <property type="term" value="F:adenylate cyclase activity"/>
    <property type="evidence" value="ECO:0007669"/>
    <property type="project" value="TreeGrafter"/>
</dbReference>
<dbReference type="InterPro" id="IPR000792">
    <property type="entry name" value="Tscrpt_reg_LuxR_C"/>
</dbReference>
<dbReference type="Gene3D" id="1.10.10.10">
    <property type="entry name" value="Winged helix-like DNA-binding domain superfamily/Winged helix DNA-binding domain"/>
    <property type="match status" value="1"/>
</dbReference>
<evidence type="ECO:0000256" key="2">
    <source>
        <dbReference type="ARBA" id="ARBA00022840"/>
    </source>
</evidence>
<keyword evidence="1" id="KW-0547">Nucleotide-binding</keyword>
<dbReference type="InterPro" id="IPR041664">
    <property type="entry name" value="AAA_16"/>
</dbReference>
<dbReference type="EMBL" id="CP163441">
    <property type="protein sequence ID" value="XDQ47712.1"/>
    <property type="molecule type" value="Genomic_DNA"/>
</dbReference>
<name>A0AB39QVQ0_9ACTN</name>
<gene>
    <name evidence="4" type="ORF">AB5J52_38565</name>
</gene>
<keyword evidence="2" id="KW-0067">ATP-binding</keyword>
<dbReference type="PANTHER" id="PTHR16305">
    <property type="entry name" value="TESTICULAR SOLUBLE ADENYLYL CYCLASE"/>
    <property type="match status" value="1"/>
</dbReference>
<dbReference type="RefSeq" id="WP_369226599.1">
    <property type="nucleotide sequence ID" value="NZ_CP163441.1"/>
</dbReference>
<dbReference type="PANTHER" id="PTHR16305:SF35">
    <property type="entry name" value="TRANSCRIPTIONAL ACTIVATOR DOMAIN"/>
    <property type="match status" value="1"/>
</dbReference>
<reference evidence="4" key="1">
    <citation type="submission" date="2024-07" db="EMBL/GenBank/DDBJ databases">
        <authorList>
            <person name="Yu S.T."/>
        </authorList>
    </citation>
    <scope>NUCLEOTIDE SEQUENCE</scope>
    <source>
        <strain evidence="4">R39</strain>
    </source>
</reference>
<evidence type="ECO:0000259" key="3">
    <source>
        <dbReference type="PROSITE" id="PS50043"/>
    </source>
</evidence>
<accession>A0AB39QVQ0</accession>
<dbReference type="PRINTS" id="PR00038">
    <property type="entry name" value="HTHLUXR"/>
</dbReference>
<proteinExistence type="predicted"/>
<protein>
    <submittedName>
        <fullName evidence="4">AAA family ATPase</fullName>
    </submittedName>
</protein>
<feature type="domain" description="HTH luxR-type" evidence="3">
    <location>
        <begin position="906"/>
        <end position="971"/>
    </location>
</feature>
<dbReference type="SUPFAM" id="SSF52540">
    <property type="entry name" value="P-loop containing nucleoside triphosphate hydrolases"/>
    <property type="match status" value="1"/>
</dbReference>
<dbReference type="SUPFAM" id="SSF46894">
    <property type="entry name" value="C-terminal effector domain of the bipartite response regulators"/>
    <property type="match status" value="1"/>
</dbReference>
<dbReference type="GO" id="GO:0005737">
    <property type="term" value="C:cytoplasm"/>
    <property type="evidence" value="ECO:0007669"/>
    <property type="project" value="TreeGrafter"/>
</dbReference>
<dbReference type="AlphaFoldDB" id="A0AB39QVQ0"/>
<organism evidence="4">
    <name type="scientific">Streptomyces sp. R39</name>
    <dbReference type="NCBI Taxonomy" id="3238631"/>
    <lineage>
        <taxon>Bacteria</taxon>
        <taxon>Bacillati</taxon>
        <taxon>Actinomycetota</taxon>
        <taxon>Actinomycetes</taxon>
        <taxon>Kitasatosporales</taxon>
        <taxon>Streptomycetaceae</taxon>
        <taxon>Streptomyces</taxon>
    </lineage>
</organism>
<dbReference type="Pfam" id="PF00196">
    <property type="entry name" value="GerE"/>
    <property type="match status" value="1"/>
</dbReference>
<dbReference type="InterPro" id="IPR027417">
    <property type="entry name" value="P-loop_NTPase"/>
</dbReference>